<name>A0A3L7JFN4_9HYPH</name>
<organism evidence="3 4">
    <name type="scientific">Notoacmeibacter ruber</name>
    <dbReference type="NCBI Taxonomy" id="2670375"/>
    <lineage>
        <taxon>Bacteria</taxon>
        <taxon>Pseudomonadati</taxon>
        <taxon>Pseudomonadota</taxon>
        <taxon>Alphaproteobacteria</taxon>
        <taxon>Hyphomicrobiales</taxon>
        <taxon>Notoacmeibacteraceae</taxon>
        <taxon>Notoacmeibacter</taxon>
    </lineage>
</organism>
<dbReference type="AlphaFoldDB" id="A0A3L7JFN4"/>
<dbReference type="RefSeq" id="WP_121644239.1">
    <property type="nucleotide sequence ID" value="NZ_RCWN01000001.1"/>
</dbReference>
<feature type="region of interest" description="Disordered" evidence="1">
    <location>
        <begin position="59"/>
        <end position="190"/>
    </location>
</feature>
<evidence type="ECO:0000256" key="1">
    <source>
        <dbReference type="SAM" id="MobiDB-lite"/>
    </source>
</evidence>
<dbReference type="EMBL" id="RCWN01000001">
    <property type="protein sequence ID" value="RLQ87272.1"/>
    <property type="molecule type" value="Genomic_DNA"/>
</dbReference>
<feature type="compositionally biased region" description="Basic and acidic residues" evidence="1">
    <location>
        <begin position="120"/>
        <end position="150"/>
    </location>
</feature>
<comment type="caution">
    <text evidence="3">The sequence shown here is derived from an EMBL/GenBank/DDBJ whole genome shotgun (WGS) entry which is preliminary data.</text>
</comment>
<feature type="chain" id="PRO_5018246375" description="DUF3035 domain-containing protein" evidence="2">
    <location>
        <begin position="21"/>
        <end position="212"/>
    </location>
</feature>
<dbReference type="Proteomes" id="UP000281094">
    <property type="component" value="Unassembled WGS sequence"/>
</dbReference>
<evidence type="ECO:0000256" key="2">
    <source>
        <dbReference type="SAM" id="SignalP"/>
    </source>
</evidence>
<feature type="compositionally biased region" description="Polar residues" evidence="1">
    <location>
        <begin position="80"/>
        <end position="90"/>
    </location>
</feature>
<keyword evidence="4" id="KW-1185">Reference proteome</keyword>
<proteinExistence type="predicted"/>
<evidence type="ECO:0000313" key="4">
    <source>
        <dbReference type="Proteomes" id="UP000281094"/>
    </source>
</evidence>
<accession>A0A3L7JFN4</accession>
<protein>
    <recommendedName>
        <fullName evidence="5">DUF3035 domain-containing protein</fullName>
    </recommendedName>
</protein>
<evidence type="ECO:0008006" key="5">
    <source>
        <dbReference type="Google" id="ProtNLM"/>
    </source>
</evidence>
<keyword evidence="2" id="KW-0732">Signal</keyword>
<feature type="signal peptide" evidence="2">
    <location>
        <begin position="1"/>
        <end position="20"/>
    </location>
</feature>
<evidence type="ECO:0000313" key="3">
    <source>
        <dbReference type="EMBL" id="RLQ87272.1"/>
    </source>
</evidence>
<reference evidence="3 4" key="1">
    <citation type="submission" date="2018-10" db="EMBL/GenBank/DDBJ databases">
        <title>Notoacmeibacter sp. M2BS9Y-3-1, whole genome shotgun sequence.</title>
        <authorList>
            <person name="Tuo L."/>
        </authorList>
    </citation>
    <scope>NUCLEOTIDE SEQUENCE [LARGE SCALE GENOMIC DNA]</scope>
    <source>
        <strain evidence="3 4">M2BS9Y-3-1</strain>
    </source>
</reference>
<sequence length="212" mass="23701">MNRFTSLRAFGALAALAALAGCGLQGPTYGTGKPANVQLVEDVTSIIDLTPDKGEAIAYQPRPELVQPPALASNGALPAPQQNATESDQWLESPEERRQRYRDYATANRDDPTFRPAVSRPEDYASGRDDRNTTSAMRLDRMKQQREEYQRRKRIATVGDADQRRYLSEPPTEYRVPASTAPVGEIGEDEKAKAERLAREAGKEKKKRFIFF</sequence>
<feature type="compositionally biased region" description="Basic and acidic residues" evidence="1">
    <location>
        <begin position="94"/>
        <end position="113"/>
    </location>
</feature>
<gene>
    <name evidence="3" type="ORF">D8780_02635</name>
</gene>
<dbReference type="PROSITE" id="PS51257">
    <property type="entry name" value="PROKAR_LIPOPROTEIN"/>
    <property type="match status" value="1"/>
</dbReference>